<dbReference type="Proteomes" id="UP000182798">
    <property type="component" value="Unassembled WGS sequence"/>
</dbReference>
<feature type="transmembrane region" description="Helical" evidence="1">
    <location>
        <begin position="65"/>
        <end position="86"/>
    </location>
</feature>
<dbReference type="EMBL" id="MIQH01000158">
    <property type="protein sequence ID" value="OIR25603.1"/>
    <property type="molecule type" value="Genomic_DNA"/>
</dbReference>
<feature type="transmembrane region" description="Helical" evidence="1">
    <location>
        <begin position="7"/>
        <end position="29"/>
    </location>
</feature>
<reference evidence="3" key="1">
    <citation type="submission" date="2016-09" db="EMBL/GenBank/DDBJ databases">
        <title>Genome Sequence of Bathymodiolus thermophilus sulfur-oxidizing gill endosymbiont.</title>
        <authorList>
            <person name="Ponnudurai R."/>
            <person name="Kleiner M."/>
            <person name="Sayavedra L."/>
            <person name="Thuermer A."/>
            <person name="Felbeck H."/>
            <person name="Schlueter R."/>
            <person name="Schweder T."/>
            <person name="Markert S."/>
        </authorList>
    </citation>
    <scope>NUCLEOTIDE SEQUENCE [LARGE SCALE GENOMIC DNA]</scope>
    <source>
        <strain evidence="3">BAT/CrabSpa'14</strain>
    </source>
</reference>
<evidence type="ECO:0000313" key="2">
    <source>
        <dbReference type="EMBL" id="OIR25603.1"/>
    </source>
</evidence>
<keyword evidence="1" id="KW-0812">Transmembrane</keyword>
<keyword evidence="1" id="KW-0472">Membrane</keyword>
<sequence>MRVIIYLLVWFARFRFFLGVFTLVLWALFWCHNYLLAAPDNSYSIFFTRLTEKLLSGGSLTIKKLRGYVLFRIGFVEIILVVLCTNKFKYTMETFQDCVYVCVTFIVMFTYWINYGSVE</sequence>
<organism evidence="2 3">
    <name type="scientific">Bathymodiolus thermophilus thioautotrophic gill symbiont</name>
    <dbReference type="NCBI Taxonomy" id="2360"/>
    <lineage>
        <taxon>Bacteria</taxon>
        <taxon>Pseudomonadati</taxon>
        <taxon>Pseudomonadota</taxon>
        <taxon>Gammaproteobacteria</taxon>
        <taxon>sulfur-oxidizing symbionts</taxon>
    </lineage>
</organism>
<gene>
    <name evidence="2" type="ORF">BGC33_07210</name>
</gene>
<feature type="transmembrane region" description="Helical" evidence="1">
    <location>
        <begin position="98"/>
        <end position="115"/>
    </location>
</feature>
<accession>A0A1J5TXM9</accession>
<comment type="caution">
    <text evidence="2">The sequence shown here is derived from an EMBL/GenBank/DDBJ whole genome shotgun (WGS) entry which is preliminary data.</text>
</comment>
<evidence type="ECO:0000256" key="1">
    <source>
        <dbReference type="SAM" id="Phobius"/>
    </source>
</evidence>
<proteinExistence type="predicted"/>
<evidence type="ECO:0000313" key="3">
    <source>
        <dbReference type="Proteomes" id="UP000182798"/>
    </source>
</evidence>
<name>A0A1J5TXM9_9GAMM</name>
<dbReference type="AlphaFoldDB" id="A0A1J5TXM9"/>
<protein>
    <submittedName>
        <fullName evidence="2">Uncharacterized protein</fullName>
    </submittedName>
</protein>
<keyword evidence="1" id="KW-1133">Transmembrane helix</keyword>